<keyword evidence="2" id="KW-1185">Reference proteome</keyword>
<evidence type="ECO:0000313" key="2">
    <source>
        <dbReference type="Proteomes" id="UP000886520"/>
    </source>
</evidence>
<evidence type="ECO:0000313" key="1">
    <source>
        <dbReference type="EMBL" id="KAI5065450.1"/>
    </source>
</evidence>
<comment type="caution">
    <text evidence="1">The sequence shown here is derived from an EMBL/GenBank/DDBJ whole genome shotgun (WGS) entry which is preliminary data.</text>
</comment>
<dbReference type="Proteomes" id="UP000886520">
    <property type="component" value="Chromosome 19"/>
</dbReference>
<sequence length="70" mass="8265">MSGSCKRNDPRKDWNLAFEMCTSIVRGFGHIYLLALRLSTLHDFWFPFGETWLGSLLFVLKNFIDNSTWY</sequence>
<organism evidence="1 2">
    <name type="scientific">Adiantum capillus-veneris</name>
    <name type="common">Maidenhair fern</name>
    <dbReference type="NCBI Taxonomy" id="13818"/>
    <lineage>
        <taxon>Eukaryota</taxon>
        <taxon>Viridiplantae</taxon>
        <taxon>Streptophyta</taxon>
        <taxon>Embryophyta</taxon>
        <taxon>Tracheophyta</taxon>
        <taxon>Polypodiopsida</taxon>
        <taxon>Polypodiidae</taxon>
        <taxon>Polypodiales</taxon>
        <taxon>Pteridineae</taxon>
        <taxon>Pteridaceae</taxon>
        <taxon>Vittarioideae</taxon>
        <taxon>Adiantum</taxon>
    </lineage>
</organism>
<dbReference type="AlphaFoldDB" id="A0A9D4UCN6"/>
<gene>
    <name evidence="1" type="ORF">GOP47_0020145</name>
</gene>
<reference evidence="1" key="1">
    <citation type="submission" date="2021-01" db="EMBL/GenBank/DDBJ databases">
        <title>Adiantum capillus-veneris genome.</title>
        <authorList>
            <person name="Fang Y."/>
            <person name="Liao Q."/>
        </authorList>
    </citation>
    <scope>NUCLEOTIDE SEQUENCE</scope>
    <source>
        <strain evidence="1">H3</strain>
        <tissue evidence="1">Leaf</tissue>
    </source>
</reference>
<proteinExistence type="predicted"/>
<name>A0A9D4UCN6_ADICA</name>
<accession>A0A9D4UCN6</accession>
<protein>
    <submittedName>
        <fullName evidence="1">Uncharacterized protein</fullName>
    </submittedName>
</protein>
<dbReference type="EMBL" id="JABFUD020000019">
    <property type="protein sequence ID" value="KAI5065450.1"/>
    <property type="molecule type" value="Genomic_DNA"/>
</dbReference>